<organism evidence="10 11">
    <name type="scientific">Kribbella sandramycini</name>
    <dbReference type="NCBI Taxonomy" id="60450"/>
    <lineage>
        <taxon>Bacteria</taxon>
        <taxon>Bacillati</taxon>
        <taxon>Actinomycetota</taxon>
        <taxon>Actinomycetes</taxon>
        <taxon>Propionibacteriales</taxon>
        <taxon>Kribbellaceae</taxon>
        <taxon>Kribbella</taxon>
    </lineage>
</organism>
<evidence type="ECO:0000259" key="8">
    <source>
        <dbReference type="PROSITE" id="PS50975"/>
    </source>
</evidence>
<dbReference type="GO" id="GO:0005524">
    <property type="term" value="F:ATP binding"/>
    <property type="evidence" value="ECO:0007669"/>
    <property type="project" value="UniProtKB-UniRule"/>
</dbReference>
<dbReference type="SUPFAM" id="SSF56059">
    <property type="entry name" value="Glutathione synthetase ATP-binding domain-like"/>
    <property type="match status" value="1"/>
</dbReference>
<dbReference type="GO" id="GO:0071555">
    <property type="term" value="P:cell wall organization"/>
    <property type="evidence" value="ECO:0007669"/>
    <property type="project" value="UniProtKB-KW"/>
</dbReference>
<comment type="similarity">
    <text evidence="1 4">Belongs to the D-alanine--D-alanine ligase family.</text>
</comment>
<dbReference type="PANTHER" id="PTHR23132:SF23">
    <property type="entry name" value="D-ALANINE--D-ALANINE LIGASE B"/>
    <property type="match status" value="1"/>
</dbReference>
<evidence type="ECO:0000256" key="3">
    <source>
        <dbReference type="ARBA" id="ARBA00023316"/>
    </source>
</evidence>
<reference evidence="9 12" key="2">
    <citation type="submission" date="2020-08" db="EMBL/GenBank/DDBJ databases">
        <title>Sequencing the genomes of 1000 actinobacteria strains.</title>
        <authorList>
            <person name="Klenk H.-P."/>
        </authorList>
    </citation>
    <scope>NUCLEOTIDE SEQUENCE [LARGE SCALE GENOMIC DNA]</scope>
    <source>
        <strain evidence="9 12">DSM 15626</strain>
    </source>
</reference>
<keyword evidence="4" id="KW-0963">Cytoplasm</keyword>
<comment type="catalytic activity">
    <reaction evidence="4">
        <text>2 D-alanine + ATP = D-alanyl-D-alanine + ADP + phosphate + H(+)</text>
        <dbReference type="Rhea" id="RHEA:11224"/>
        <dbReference type="ChEBI" id="CHEBI:15378"/>
        <dbReference type="ChEBI" id="CHEBI:30616"/>
        <dbReference type="ChEBI" id="CHEBI:43474"/>
        <dbReference type="ChEBI" id="CHEBI:57416"/>
        <dbReference type="ChEBI" id="CHEBI:57822"/>
        <dbReference type="ChEBI" id="CHEBI:456216"/>
        <dbReference type="EC" id="6.3.2.4"/>
    </reaction>
</comment>
<dbReference type="SUPFAM" id="SSF52440">
    <property type="entry name" value="PreATP-grasp domain"/>
    <property type="match status" value="1"/>
</dbReference>
<keyword evidence="6" id="KW-0479">Metal-binding</keyword>
<comment type="caution">
    <text evidence="10">The sequence shown here is derived from an EMBL/GenBank/DDBJ whole genome shotgun (WGS) entry which is preliminary data.</text>
</comment>
<keyword evidence="3 4" id="KW-0961">Cell wall biogenesis/degradation</keyword>
<evidence type="ECO:0000256" key="2">
    <source>
        <dbReference type="ARBA" id="ARBA00022598"/>
    </source>
</evidence>
<reference evidence="10 11" key="1">
    <citation type="submission" date="2020-05" db="EMBL/GenBank/DDBJ databases">
        <title>Genome sequence of Kribbella sandramycini ATCC 39419.</title>
        <authorList>
            <person name="Maclea K.S."/>
            <person name="Fair J.L."/>
        </authorList>
    </citation>
    <scope>NUCLEOTIDE SEQUENCE [LARGE SCALE GENOMIC DNA]</scope>
    <source>
        <strain evidence="10 11">ATCC 39419</strain>
    </source>
</reference>
<proteinExistence type="inferred from homology"/>
<keyword evidence="7" id="KW-0547">Nucleotide-binding</keyword>
<keyword evidence="6" id="KW-0464">Manganese</keyword>
<comment type="cofactor">
    <cofactor evidence="6">
        <name>Mg(2+)</name>
        <dbReference type="ChEBI" id="CHEBI:18420"/>
    </cofactor>
    <cofactor evidence="6">
        <name>Mn(2+)</name>
        <dbReference type="ChEBI" id="CHEBI:29035"/>
    </cofactor>
    <text evidence="6">Binds 2 magnesium or manganese ions per subunit.</text>
</comment>
<dbReference type="InterPro" id="IPR011095">
    <property type="entry name" value="Dala_Dala_lig_C"/>
</dbReference>
<dbReference type="NCBIfam" id="NF002378">
    <property type="entry name" value="PRK01372.1"/>
    <property type="match status" value="1"/>
</dbReference>
<dbReference type="GO" id="GO:0005737">
    <property type="term" value="C:cytoplasm"/>
    <property type="evidence" value="ECO:0007669"/>
    <property type="project" value="UniProtKB-SubCell"/>
</dbReference>
<dbReference type="Gene3D" id="3.40.50.20">
    <property type="match status" value="1"/>
</dbReference>
<dbReference type="InterPro" id="IPR011761">
    <property type="entry name" value="ATP-grasp"/>
</dbReference>
<evidence type="ECO:0000313" key="12">
    <source>
        <dbReference type="Proteomes" id="UP000553957"/>
    </source>
</evidence>
<feature type="binding site" evidence="6">
    <location>
        <position position="264"/>
    </location>
    <ligand>
        <name>Mg(2+)</name>
        <dbReference type="ChEBI" id="CHEBI:18420"/>
        <label>1</label>
    </ligand>
</feature>
<feature type="binding site" evidence="6">
    <location>
        <position position="277"/>
    </location>
    <ligand>
        <name>Mg(2+)</name>
        <dbReference type="ChEBI" id="CHEBI:18420"/>
        <label>1</label>
    </ligand>
</feature>
<keyword evidence="11" id="KW-1185">Reference proteome</keyword>
<dbReference type="PROSITE" id="PS50975">
    <property type="entry name" value="ATP_GRASP"/>
    <property type="match status" value="1"/>
</dbReference>
<dbReference type="GO" id="GO:0008716">
    <property type="term" value="F:D-alanine-D-alanine ligase activity"/>
    <property type="evidence" value="ECO:0007669"/>
    <property type="project" value="UniProtKB-UniRule"/>
</dbReference>
<dbReference type="GO" id="GO:0009252">
    <property type="term" value="P:peptidoglycan biosynthetic process"/>
    <property type="evidence" value="ECO:0007669"/>
    <property type="project" value="UniProtKB-UniRule"/>
</dbReference>
<keyword evidence="4" id="KW-0133">Cell shape</keyword>
<feature type="active site" evidence="5">
    <location>
        <position position="153"/>
    </location>
</feature>
<accession>A0A7Y4P160</accession>
<sequence>MSDLGRVLVLAGGLSHERDVSLRSGRRVADALRSVGVEVEQRDVDASLVERLREDRPDAIFPVLHGVTGEDGALRQVLDLYGVPYVGAEPAACRTAFDKPVASTMVGKAGLFTPPSVVLGHDTFRELGAGALMDAVVQQVGLPLVVKPARGGSALGASIVRSVEELPAAMVNCYAYGPVALIEKYIDGIEVAVTVVDTGDGPRALPAVEIVPDSGFYDYEARYTAGATEFVVPARLSPEVAGACAAAAVTAHVALGLRDLSRSDLVVDADGVPWFLEVNVAPGMTETSLVPLAAEAAGIELGVLCRDLLAAAAAR</sequence>
<dbReference type="AlphaFoldDB" id="A0A7Y4P160"/>
<dbReference type="RefSeq" id="WP_171674288.1">
    <property type="nucleotide sequence ID" value="NZ_BAAAGT010000001.1"/>
</dbReference>
<feature type="active site" evidence="5">
    <location>
        <position position="288"/>
    </location>
</feature>
<feature type="binding site" evidence="6">
    <location>
        <position position="277"/>
    </location>
    <ligand>
        <name>Mg(2+)</name>
        <dbReference type="ChEBI" id="CHEBI:18420"/>
        <label>2</label>
    </ligand>
</feature>
<evidence type="ECO:0000256" key="4">
    <source>
        <dbReference type="HAMAP-Rule" id="MF_00047"/>
    </source>
</evidence>
<dbReference type="Gene3D" id="3.30.470.20">
    <property type="entry name" value="ATP-grasp fold, B domain"/>
    <property type="match status" value="1"/>
</dbReference>
<dbReference type="EC" id="6.3.2.4" evidence="4"/>
<dbReference type="HAMAP" id="MF_00047">
    <property type="entry name" value="Dala_Dala_lig"/>
    <property type="match status" value="1"/>
</dbReference>
<dbReference type="UniPathway" id="UPA00219"/>
<keyword evidence="2 4" id="KW-0436">Ligase</keyword>
<keyword evidence="7" id="KW-0067">ATP-binding</keyword>
<dbReference type="InterPro" id="IPR005905">
    <property type="entry name" value="D_ala_D_ala"/>
</dbReference>
<name>A0A7Y4P160_9ACTN</name>
<comment type="pathway">
    <text evidence="4">Cell wall biogenesis; peptidoglycan biosynthesis.</text>
</comment>
<dbReference type="Pfam" id="PF01820">
    <property type="entry name" value="Dala_Dala_lig_N"/>
    <property type="match status" value="1"/>
</dbReference>
<dbReference type="Gene3D" id="3.30.1490.20">
    <property type="entry name" value="ATP-grasp fold, A domain"/>
    <property type="match status" value="1"/>
</dbReference>
<dbReference type="InterPro" id="IPR013815">
    <property type="entry name" value="ATP_grasp_subdomain_1"/>
</dbReference>
<evidence type="ECO:0000313" key="10">
    <source>
        <dbReference type="EMBL" id="NOL41810.1"/>
    </source>
</evidence>
<dbReference type="GO" id="GO:0008360">
    <property type="term" value="P:regulation of cell shape"/>
    <property type="evidence" value="ECO:0007669"/>
    <property type="project" value="UniProtKB-KW"/>
</dbReference>
<feature type="active site" evidence="5">
    <location>
        <position position="17"/>
    </location>
</feature>
<gene>
    <name evidence="4" type="primary">ddl</name>
    <name evidence="9" type="ORF">HNR71_001181</name>
    <name evidence="10" type="ORF">HPO96_16300</name>
</gene>
<dbReference type="InterPro" id="IPR016185">
    <property type="entry name" value="PreATP-grasp_dom_sf"/>
</dbReference>
<dbReference type="Pfam" id="PF07478">
    <property type="entry name" value="Dala_Dala_lig_C"/>
    <property type="match status" value="1"/>
</dbReference>
<dbReference type="Proteomes" id="UP000534306">
    <property type="component" value="Unassembled WGS sequence"/>
</dbReference>
<evidence type="ECO:0000256" key="1">
    <source>
        <dbReference type="ARBA" id="ARBA00010871"/>
    </source>
</evidence>
<evidence type="ECO:0000256" key="7">
    <source>
        <dbReference type="PROSITE-ProRule" id="PRU00409"/>
    </source>
</evidence>
<dbReference type="PIRSF" id="PIRSF039102">
    <property type="entry name" value="Ddl/VanB"/>
    <property type="match status" value="1"/>
</dbReference>
<comment type="function">
    <text evidence="4">Cell wall formation.</text>
</comment>
<evidence type="ECO:0000313" key="9">
    <source>
        <dbReference type="EMBL" id="MBB6565544.1"/>
    </source>
</evidence>
<dbReference type="InterPro" id="IPR011127">
    <property type="entry name" value="Dala_Dala_lig_N"/>
</dbReference>
<feature type="domain" description="ATP-grasp" evidence="8">
    <location>
        <begin position="103"/>
        <end position="310"/>
    </location>
</feature>
<keyword evidence="4" id="KW-0573">Peptidoglycan synthesis</keyword>
<dbReference type="PANTHER" id="PTHR23132">
    <property type="entry name" value="D-ALANINE--D-ALANINE LIGASE"/>
    <property type="match status" value="1"/>
</dbReference>
<keyword evidence="6" id="KW-0460">Magnesium</keyword>
<comment type="subcellular location">
    <subcellularLocation>
        <location evidence="4">Cytoplasm</location>
    </subcellularLocation>
</comment>
<dbReference type="EMBL" id="JACHKF010000001">
    <property type="protein sequence ID" value="MBB6565544.1"/>
    <property type="molecule type" value="Genomic_DNA"/>
</dbReference>
<dbReference type="GO" id="GO:0046872">
    <property type="term" value="F:metal ion binding"/>
    <property type="evidence" value="ECO:0007669"/>
    <property type="project" value="UniProtKB-KW"/>
</dbReference>
<protein>
    <recommendedName>
        <fullName evidence="4">D-alanine--D-alanine ligase</fullName>
        <ecNumber evidence="4">6.3.2.4</ecNumber>
    </recommendedName>
    <alternativeName>
        <fullName evidence="4">D-Ala-D-Ala ligase</fullName>
    </alternativeName>
    <alternativeName>
        <fullName evidence="4">D-alanylalanine synthetase</fullName>
    </alternativeName>
</protein>
<dbReference type="Proteomes" id="UP000553957">
    <property type="component" value="Unassembled WGS sequence"/>
</dbReference>
<dbReference type="EMBL" id="JABJRC010000003">
    <property type="protein sequence ID" value="NOL41810.1"/>
    <property type="molecule type" value="Genomic_DNA"/>
</dbReference>
<evidence type="ECO:0000256" key="6">
    <source>
        <dbReference type="PIRSR" id="PIRSR039102-3"/>
    </source>
</evidence>
<evidence type="ECO:0000313" key="11">
    <source>
        <dbReference type="Proteomes" id="UP000534306"/>
    </source>
</evidence>
<evidence type="ECO:0000256" key="5">
    <source>
        <dbReference type="PIRSR" id="PIRSR039102-1"/>
    </source>
</evidence>
<feature type="binding site" evidence="6">
    <location>
        <position position="279"/>
    </location>
    <ligand>
        <name>Mg(2+)</name>
        <dbReference type="ChEBI" id="CHEBI:18420"/>
        <label>2</label>
    </ligand>
</feature>